<name>A0ABM1S4J7_LIMPO</name>
<dbReference type="Gene3D" id="2.60.40.10">
    <property type="entry name" value="Immunoglobulins"/>
    <property type="match status" value="2"/>
</dbReference>
<dbReference type="PROSITE" id="PS50835">
    <property type="entry name" value="IG_LIKE"/>
    <property type="match status" value="2"/>
</dbReference>
<organism evidence="2 3">
    <name type="scientific">Limulus polyphemus</name>
    <name type="common">Atlantic horseshoe crab</name>
    <dbReference type="NCBI Taxonomy" id="6850"/>
    <lineage>
        <taxon>Eukaryota</taxon>
        <taxon>Metazoa</taxon>
        <taxon>Ecdysozoa</taxon>
        <taxon>Arthropoda</taxon>
        <taxon>Chelicerata</taxon>
        <taxon>Merostomata</taxon>
        <taxon>Xiphosura</taxon>
        <taxon>Limulidae</taxon>
        <taxon>Limulus</taxon>
    </lineage>
</organism>
<dbReference type="SMART" id="SM00408">
    <property type="entry name" value="IGc2"/>
    <property type="match status" value="2"/>
</dbReference>
<dbReference type="InterPro" id="IPR013106">
    <property type="entry name" value="Ig_V-set"/>
</dbReference>
<dbReference type="GeneID" id="106456907"/>
<dbReference type="Pfam" id="PF07686">
    <property type="entry name" value="V-set"/>
    <property type="match status" value="1"/>
</dbReference>
<feature type="domain" description="Ig-like" evidence="1">
    <location>
        <begin position="79"/>
        <end position="167"/>
    </location>
</feature>
<proteinExistence type="predicted"/>
<protein>
    <submittedName>
        <fullName evidence="3">Protein amalgam-like isoform X1</fullName>
    </submittedName>
</protein>
<dbReference type="InterPro" id="IPR003599">
    <property type="entry name" value="Ig_sub"/>
</dbReference>
<dbReference type="InterPro" id="IPR003598">
    <property type="entry name" value="Ig_sub2"/>
</dbReference>
<dbReference type="Pfam" id="PF13927">
    <property type="entry name" value="Ig_3"/>
    <property type="match status" value="1"/>
</dbReference>
<evidence type="ECO:0000313" key="3">
    <source>
        <dbReference type="RefSeq" id="XP_022238552.1"/>
    </source>
</evidence>
<dbReference type="InterPro" id="IPR007110">
    <property type="entry name" value="Ig-like_dom"/>
</dbReference>
<dbReference type="InterPro" id="IPR037448">
    <property type="entry name" value="Zig-8"/>
</dbReference>
<evidence type="ECO:0000313" key="2">
    <source>
        <dbReference type="Proteomes" id="UP000694941"/>
    </source>
</evidence>
<dbReference type="InterPro" id="IPR036179">
    <property type="entry name" value="Ig-like_dom_sf"/>
</dbReference>
<sequence>MDMTFTRLIALFYNLNMRWIQFIFVFNFASTSTVHKNVISKETFGNISDDDMFQKARTKRLASSSHSTGYWSFVQPISPFFDKSPPTNITTQQGQTVYLNCVVNNLGDKTVSWIRRRDLHLLTVGTETYINEDRFSSAHIEGGQDWPLMIKYPQTTDAGIYECQVSSDPKITFLVQLNIVVPKAEILGPHPMYVKIGSSINLTCVISESPEPPMFVFWYHNKRMVNYDKEGGEISLQKASDDSAISTLYIKNAQPTDSGNYTCGPSNAEATSISVFFLHGEKPAAIQRDTSASLSSSSSHHDRCVTFVAIVSWALLR</sequence>
<dbReference type="SMART" id="SM00409">
    <property type="entry name" value="IG"/>
    <property type="match status" value="2"/>
</dbReference>
<dbReference type="Proteomes" id="UP000694941">
    <property type="component" value="Unplaced"/>
</dbReference>
<gene>
    <name evidence="3" type="primary">LOC106456907</name>
</gene>
<accession>A0ABM1S4J7</accession>
<reference evidence="3" key="1">
    <citation type="submission" date="2025-08" db="UniProtKB">
        <authorList>
            <consortium name="RefSeq"/>
        </authorList>
    </citation>
    <scope>IDENTIFICATION</scope>
    <source>
        <tissue evidence="3">Muscle</tissue>
    </source>
</reference>
<keyword evidence="2" id="KW-1185">Reference proteome</keyword>
<dbReference type="PANTHER" id="PTHR23279">
    <property type="entry name" value="DEFECTIVE PROBOSCIS EXTENSION RESPONSE DPR -RELATED"/>
    <property type="match status" value="1"/>
</dbReference>
<evidence type="ECO:0000259" key="1">
    <source>
        <dbReference type="PROSITE" id="PS50835"/>
    </source>
</evidence>
<dbReference type="SUPFAM" id="SSF48726">
    <property type="entry name" value="Immunoglobulin"/>
    <property type="match status" value="2"/>
</dbReference>
<dbReference type="RefSeq" id="XP_022238552.1">
    <property type="nucleotide sequence ID" value="XM_022382844.1"/>
</dbReference>
<dbReference type="InterPro" id="IPR013783">
    <property type="entry name" value="Ig-like_fold"/>
</dbReference>
<feature type="domain" description="Ig-like" evidence="1">
    <location>
        <begin position="182"/>
        <end position="274"/>
    </location>
</feature>
<dbReference type="PANTHER" id="PTHR23279:SF46">
    <property type="entry name" value="DEFECTIVE PROBOSCIS EXTENSION RESPONSE 10, ISOFORM A-RELATED"/>
    <property type="match status" value="1"/>
</dbReference>